<evidence type="ECO:0000256" key="1">
    <source>
        <dbReference type="SAM" id="Phobius"/>
    </source>
</evidence>
<dbReference type="EMBL" id="JBFXLR010000044">
    <property type="protein sequence ID" value="KAL2843828.1"/>
    <property type="molecule type" value="Genomic_DNA"/>
</dbReference>
<evidence type="ECO:0008006" key="4">
    <source>
        <dbReference type="Google" id="ProtNLM"/>
    </source>
</evidence>
<dbReference type="Proteomes" id="UP001610444">
    <property type="component" value="Unassembled WGS sequence"/>
</dbReference>
<evidence type="ECO:0000313" key="2">
    <source>
        <dbReference type="EMBL" id="KAL2843828.1"/>
    </source>
</evidence>
<organism evidence="2 3">
    <name type="scientific">Aspergillus pseudodeflectus</name>
    <dbReference type="NCBI Taxonomy" id="176178"/>
    <lineage>
        <taxon>Eukaryota</taxon>
        <taxon>Fungi</taxon>
        <taxon>Dikarya</taxon>
        <taxon>Ascomycota</taxon>
        <taxon>Pezizomycotina</taxon>
        <taxon>Eurotiomycetes</taxon>
        <taxon>Eurotiomycetidae</taxon>
        <taxon>Eurotiales</taxon>
        <taxon>Aspergillaceae</taxon>
        <taxon>Aspergillus</taxon>
        <taxon>Aspergillus subgen. Nidulantes</taxon>
    </lineage>
</organism>
<dbReference type="RefSeq" id="XP_070895831.1">
    <property type="nucleotide sequence ID" value="XM_071041189.1"/>
</dbReference>
<protein>
    <recommendedName>
        <fullName evidence="4">Ergosterol biosynthesis ERG4/ERG24</fullName>
    </recommendedName>
</protein>
<keyword evidence="1" id="KW-0472">Membrane</keyword>
<sequence length="72" mass="8196">MATVYVYIAAIMLNNPKLGMSELVFFWVETGTLIHILAWFLIHETKGRSYAELNGPFARKVPAWRFADSTCS</sequence>
<keyword evidence="1" id="KW-0812">Transmembrane</keyword>
<keyword evidence="1" id="KW-1133">Transmembrane helix</keyword>
<dbReference type="GeneID" id="98156353"/>
<comment type="caution">
    <text evidence="2">The sequence shown here is derived from an EMBL/GenBank/DDBJ whole genome shotgun (WGS) entry which is preliminary data.</text>
</comment>
<keyword evidence="3" id="KW-1185">Reference proteome</keyword>
<name>A0ABR4JUY1_9EURO</name>
<reference evidence="2 3" key="1">
    <citation type="submission" date="2024-07" db="EMBL/GenBank/DDBJ databases">
        <title>Section-level genome sequencing and comparative genomics of Aspergillus sections Usti and Cavernicolus.</title>
        <authorList>
            <consortium name="Lawrence Berkeley National Laboratory"/>
            <person name="Nybo J.L."/>
            <person name="Vesth T.C."/>
            <person name="Theobald S."/>
            <person name="Frisvad J.C."/>
            <person name="Larsen T.O."/>
            <person name="Kjaerboelling I."/>
            <person name="Rothschild-Mancinelli K."/>
            <person name="Lyhne E.K."/>
            <person name="Kogle M.E."/>
            <person name="Barry K."/>
            <person name="Clum A."/>
            <person name="Na H."/>
            <person name="Ledsgaard L."/>
            <person name="Lin J."/>
            <person name="Lipzen A."/>
            <person name="Kuo A."/>
            <person name="Riley R."/>
            <person name="Mondo S."/>
            <person name="LaButti K."/>
            <person name="Haridas S."/>
            <person name="Pangalinan J."/>
            <person name="Salamov A.A."/>
            <person name="Simmons B.A."/>
            <person name="Magnuson J.K."/>
            <person name="Chen J."/>
            <person name="Drula E."/>
            <person name="Henrissat B."/>
            <person name="Wiebenga A."/>
            <person name="Lubbers R.J."/>
            <person name="Gomes A.C."/>
            <person name="Macurrencykelacurrency M.R."/>
            <person name="Stajich J."/>
            <person name="Grigoriev I.V."/>
            <person name="Mortensen U.H."/>
            <person name="De vries R.P."/>
            <person name="Baker S.E."/>
            <person name="Andersen M.R."/>
        </authorList>
    </citation>
    <scope>NUCLEOTIDE SEQUENCE [LARGE SCALE GENOMIC DNA]</scope>
    <source>
        <strain evidence="2 3">CBS 756.74</strain>
    </source>
</reference>
<evidence type="ECO:0000313" key="3">
    <source>
        <dbReference type="Proteomes" id="UP001610444"/>
    </source>
</evidence>
<feature type="transmembrane region" description="Helical" evidence="1">
    <location>
        <begin position="24"/>
        <end position="42"/>
    </location>
</feature>
<proteinExistence type="predicted"/>
<gene>
    <name evidence="2" type="ORF">BJX68DRAFT_243730</name>
</gene>
<accession>A0ABR4JUY1</accession>